<evidence type="ECO:0000256" key="2">
    <source>
        <dbReference type="SAM" id="Phobius"/>
    </source>
</evidence>
<feature type="coiled-coil region" evidence="1">
    <location>
        <begin position="39"/>
        <end position="66"/>
    </location>
</feature>
<dbReference type="PROSITE" id="PS51318">
    <property type="entry name" value="TAT"/>
    <property type="match status" value="1"/>
</dbReference>
<keyword evidence="2" id="KW-1133">Transmembrane helix</keyword>
<accession>A0A154IJ19</accession>
<name>A0A154IJ19_RHILE</name>
<dbReference type="AlphaFoldDB" id="A0A154IJ19"/>
<gene>
    <name evidence="3" type="ORF">A4A59_19480</name>
</gene>
<organism evidence="3">
    <name type="scientific">Rhizobium leguminosarum</name>
    <dbReference type="NCBI Taxonomy" id="384"/>
    <lineage>
        <taxon>Bacteria</taxon>
        <taxon>Pseudomonadati</taxon>
        <taxon>Pseudomonadota</taxon>
        <taxon>Alphaproteobacteria</taxon>
        <taxon>Hyphomicrobiales</taxon>
        <taxon>Rhizobiaceae</taxon>
        <taxon>Rhizobium/Agrobacterium group</taxon>
        <taxon>Rhizobium</taxon>
    </lineage>
</organism>
<keyword evidence="2" id="KW-0812">Transmembrane</keyword>
<proteinExistence type="predicted"/>
<dbReference type="EMBL" id="LVYU01000098">
    <property type="protein sequence ID" value="KZA99959.1"/>
    <property type="molecule type" value="Genomic_DNA"/>
</dbReference>
<dbReference type="RefSeq" id="WP_062942386.1">
    <property type="nucleotide sequence ID" value="NZ_CP171844.1"/>
</dbReference>
<feature type="transmembrane region" description="Helical" evidence="2">
    <location>
        <begin position="21"/>
        <end position="40"/>
    </location>
</feature>
<comment type="caution">
    <text evidence="3">The sequence shown here is derived from an EMBL/GenBank/DDBJ whole genome shotgun (WGS) entry which is preliminary data.</text>
</comment>
<keyword evidence="2" id="KW-0472">Membrane</keyword>
<evidence type="ECO:0000256" key="1">
    <source>
        <dbReference type="SAM" id="Coils"/>
    </source>
</evidence>
<evidence type="ECO:0000313" key="3">
    <source>
        <dbReference type="EMBL" id="KZA99959.1"/>
    </source>
</evidence>
<protein>
    <submittedName>
        <fullName evidence="3">Uncharacterized protein</fullName>
    </submittedName>
</protein>
<keyword evidence="1" id="KW-0175">Coiled coil</keyword>
<reference evidence="3" key="1">
    <citation type="submission" date="2016-03" db="EMBL/GenBank/DDBJ databases">
        <title>Microsymbionts genomes from the relict species Vavilovia formosa.</title>
        <authorList>
            <person name="Chirak E."/>
            <person name="Kimeklis A."/>
            <person name="Kopat V."/>
            <person name="Andronov E."/>
        </authorList>
    </citation>
    <scope>NUCLEOTIDE SEQUENCE [LARGE SCALE GENOMIC DNA]</scope>
    <source>
        <strain evidence="3">Vaf12</strain>
    </source>
</reference>
<dbReference type="InterPro" id="IPR006311">
    <property type="entry name" value="TAT_signal"/>
</dbReference>
<sequence>MQIDDTQNPSGKASGALSRRFLLRSAAATAALAVPVVAAADEETALEKLQRLMSEASAALDDYQGGTFSAVIHPASTAEKPISLEKRPATLDEEVDRCVGALKRLLVQMHPEATVTAFRCIREDDQDRSIIFDVRHRRPIPIEGTEFLNGKHDEAST</sequence>